<dbReference type="STRING" id="45072.Lqua_1651"/>
<dbReference type="AlphaFoldDB" id="A0A378KWT6"/>
<dbReference type="EMBL" id="LNYR01000021">
    <property type="protein sequence ID" value="KTD49199.1"/>
    <property type="molecule type" value="Genomic_DNA"/>
</dbReference>
<evidence type="ECO:0000256" key="1">
    <source>
        <dbReference type="SAM" id="Coils"/>
    </source>
</evidence>
<feature type="region of interest" description="Disordered" evidence="2">
    <location>
        <begin position="354"/>
        <end position="373"/>
    </location>
</feature>
<evidence type="ECO:0000313" key="6">
    <source>
        <dbReference type="Proteomes" id="UP000254230"/>
    </source>
</evidence>
<feature type="compositionally biased region" description="Polar residues" evidence="2">
    <location>
        <begin position="721"/>
        <end position="737"/>
    </location>
</feature>
<keyword evidence="5" id="KW-1185">Reference proteome</keyword>
<evidence type="ECO:0000313" key="5">
    <source>
        <dbReference type="Proteomes" id="UP000054639"/>
    </source>
</evidence>
<accession>A0A378KWT6</accession>
<feature type="region of interest" description="Disordered" evidence="2">
    <location>
        <begin position="718"/>
        <end position="737"/>
    </location>
</feature>
<dbReference type="OrthoDB" id="5648418at2"/>
<evidence type="ECO:0000313" key="4">
    <source>
        <dbReference type="EMBL" id="STY19294.1"/>
    </source>
</evidence>
<evidence type="ECO:0000256" key="2">
    <source>
        <dbReference type="SAM" id="MobiDB-lite"/>
    </source>
</evidence>
<dbReference type="EMBL" id="UGOW01000001">
    <property type="protein sequence ID" value="STY19294.1"/>
    <property type="molecule type" value="Genomic_DNA"/>
</dbReference>
<reference evidence="3 5" key="1">
    <citation type="submission" date="2015-11" db="EMBL/GenBank/DDBJ databases">
        <title>Genomic analysis of 38 Legionella species identifies large and diverse effector repertoires.</title>
        <authorList>
            <person name="Burstein D."/>
            <person name="Amaro F."/>
            <person name="Zusman T."/>
            <person name="Lifshitz Z."/>
            <person name="Cohen O."/>
            <person name="Gilbert J.A."/>
            <person name="Pupko T."/>
            <person name="Shuman H.A."/>
            <person name="Segal G."/>
        </authorList>
    </citation>
    <scope>NUCLEOTIDE SEQUENCE [LARGE SCALE GENOMIC DNA]</scope>
    <source>
        <strain evidence="3 5">ATCC 49507</strain>
    </source>
</reference>
<proteinExistence type="predicted"/>
<sequence>MNELILQLLNEISALKPPMTLKELFDKTPLDTGEPSSEFTEHFNLLMRLKQLIDEQFKFNSQLTELKLKIKNHAELTQQIEAYQTEIQELQTNIKQLKSQLVPIYKELEIKANEFALAADPLAVLDTKTSVDEMQKKVAEFSLMLTSTCTDIDTRMARAKLVINKNKFDALASELLGLDISCTQEISTQQLQGMIDTVSSEKELFTSMQSKALVYQKQFTEQLSNDHLPIRISELNEESTELTKQQIEIEHQIAQNILDSTIKERLTQEFNSSSDTHALINSYSSKLDTILTYFDPFAWTSWGANFLMNQDGNKKHDEEQQIISLSIAFLNLLTQKHGLEFKLNNIKRSVAALNTEKDKTPNPLPETDPGNQDTNATQLHDKAITSDIKLDSDQLIEETLQLLSKVPSYTATMDLNEDSPDMHFLETLIVNIPVISNTLEKKSTALNKLNELLLVLIEINKLRVEFNLLPDQDNLLPSLQDAINEEHTFNAQTEQKAKYQELINSCNSYLHYALDYNNLAEKLIQIIDLQKQLKTQLVKPPKQRELETISNHLVTLKETIDLKLSQLTQLPVPTPALPNIEELPEVDSEPVDNTKLNKEVPTPLELIQSAVSTDLSSMSQLVTLEAQQEVVEPKVSVPQQHREIDRLVSDLNDPASDVDELEYDSSSYSSYSSEDDIQGSESKSSSYSDEDQDYIEQSSESDHSLQDTAPVQPTILESEAPASSNPDCPTSYSNEPSVIKTTDSLIHNTGSLEHNLEPTEYISPTQHQIIAPQPLVPIKNIAENLEHLLGTKDSSKLLKTEPDLTDHSSLSSEHELSTPSTSEDFSNSDEDILSNEQDSSSPKHQNLLNTIKWHHEILGYLNKFPADIQNWYAEVYDKVRKELNSELYCYKAAHIVRDFLFEIEHKDNTDVIRAYMRLCSQPAQDIGPLLALKPSLLITDEPYYETDIMMDCPKELKKHYEHYATLKKEHPIEAELFLQAVRSVHMVQLYTKLPNRSITAEQIPSLASDPRYEPLKRHRGFIKVWEFLEDLCRLILGKIQNQPEYEYSKRPCLFNTKSHRLIKEADELIHDLLPINTP</sequence>
<keyword evidence="1" id="KW-0175">Coiled coil</keyword>
<feature type="region of interest" description="Disordered" evidence="2">
    <location>
        <begin position="796"/>
        <end position="843"/>
    </location>
</feature>
<reference evidence="4 6" key="2">
    <citation type="submission" date="2018-06" db="EMBL/GenBank/DDBJ databases">
        <authorList>
            <consortium name="Pathogen Informatics"/>
            <person name="Doyle S."/>
        </authorList>
    </citation>
    <scope>NUCLEOTIDE SEQUENCE [LARGE SCALE GENOMIC DNA]</scope>
    <source>
        <strain evidence="4 6">NCTC12376</strain>
    </source>
</reference>
<dbReference type="Proteomes" id="UP000054639">
    <property type="component" value="Unassembled WGS sequence"/>
</dbReference>
<feature type="region of interest" description="Disordered" evidence="2">
    <location>
        <begin position="630"/>
        <end position="707"/>
    </location>
</feature>
<gene>
    <name evidence="3" type="ORF">Lqua_1651</name>
    <name evidence="4" type="ORF">NCTC12376_03133</name>
</gene>
<name>A0A378KWT6_9GAMM</name>
<evidence type="ECO:0000313" key="3">
    <source>
        <dbReference type="EMBL" id="KTD49199.1"/>
    </source>
</evidence>
<organism evidence="4 6">
    <name type="scientific">Legionella quateirensis</name>
    <dbReference type="NCBI Taxonomy" id="45072"/>
    <lineage>
        <taxon>Bacteria</taxon>
        <taxon>Pseudomonadati</taxon>
        <taxon>Pseudomonadota</taxon>
        <taxon>Gammaproteobacteria</taxon>
        <taxon>Legionellales</taxon>
        <taxon>Legionellaceae</taxon>
        <taxon>Legionella</taxon>
    </lineage>
</organism>
<feature type="compositionally biased region" description="Basic and acidic residues" evidence="2">
    <location>
        <begin position="796"/>
        <end position="816"/>
    </location>
</feature>
<protein>
    <submittedName>
        <fullName evidence="4">Interaptin</fullName>
    </submittedName>
</protein>
<dbReference type="Proteomes" id="UP000254230">
    <property type="component" value="Unassembled WGS sequence"/>
</dbReference>
<dbReference type="RefSeq" id="WP_058473825.1">
    <property type="nucleotide sequence ID" value="NZ_CAAAIL010000002.1"/>
</dbReference>
<feature type="coiled-coil region" evidence="1">
    <location>
        <begin position="66"/>
        <end position="100"/>
    </location>
</feature>
<feature type="compositionally biased region" description="Polar residues" evidence="2">
    <location>
        <begin position="834"/>
        <end position="843"/>
    </location>
</feature>